<gene>
    <name evidence="1" type="ORF">FCALED_LOCUS4023</name>
</gene>
<dbReference type="AlphaFoldDB" id="A0A9N8ZUF5"/>
<reference evidence="1" key="1">
    <citation type="submission" date="2021-06" db="EMBL/GenBank/DDBJ databases">
        <authorList>
            <person name="Kallberg Y."/>
            <person name="Tangrot J."/>
            <person name="Rosling A."/>
        </authorList>
    </citation>
    <scope>NUCLEOTIDE SEQUENCE</scope>
    <source>
        <strain evidence="1">UK204</strain>
    </source>
</reference>
<proteinExistence type="predicted"/>
<evidence type="ECO:0000313" key="1">
    <source>
        <dbReference type="EMBL" id="CAG8507512.1"/>
    </source>
</evidence>
<evidence type="ECO:0000313" key="2">
    <source>
        <dbReference type="Proteomes" id="UP000789570"/>
    </source>
</evidence>
<organism evidence="1 2">
    <name type="scientific">Funneliformis caledonium</name>
    <dbReference type="NCBI Taxonomy" id="1117310"/>
    <lineage>
        <taxon>Eukaryota</taxon>
        <taxon>Fungi</taxon>
        <taxon>Fungi incertae sedis</taxon>
        <taxon>Mucoromycota</taxon>
        <taxon>Glomeromycotina</taxon>
        <taxon>Glomeromycetes</taxon>
        <taxon>Glomerales</taxon>
        <taxon>Glomeraceae</taxon>
        <taxon>Funneliformis</taxon>
    </lineage>
</organism>
<accession>A0A9N8ZUF5</accession>
<sequence length="157" mass="18795">MEGRQHRTFIKNKSQHLCKDSFKKWCLEQFKRSRETQVNKRRFGLNLEKITGDYVNIIHEETLLQFIKNEWISFLLNEDRFTGDLNPSVASEMEEELLQEFKNELPIYNSRDLEEAEYALQYEPEEMYQDSDMMSLDEYSLNIDNTKNFGGSQGLRF</sequence>
<dbReference type="EMBL" id="CAJVPQ010000750">
    <property type="protein sequence ID" value="CAG8507512.1"/>
    <property type="molecule type" value="Genomic_DNA"/>
</dbReference>
<dbReference type="Proteomes" id="UP000789570">
    <property type="component" value="Unassembled WGS sequence"/>
</dbReference>
<keyword evidence="2" id="KW-1185">Reference proteome</keyword>
<dbReference type="OrthoDB" id="2317514at2759"/>
<protein>
    <submittedName>
        <fullName evidence="1">14463_t:CDS:1</fullName>
    </submittedName>
</protein>
<name>A0A9N8ZUF5_9GLOM</name>
<comment type="caution">
    <text evidence="1">The sequence shown here is derived from an EMBL/GenBank/DDBJ whole genome shotgun (WGS) entry which is preliminary data.</text>
</comment>